<evidence type="ECO:0000313" key="4">
    <source>
        <dbReference type="RefSeq" id="XP_030059461.1"/>
    </source>
</evidence>
<dbReference type="PRINTS" id="PR01938">
    <property type="entry name" value="INTRLEUKIN34"/>
</dbReference>
<reference evidence="3 4" key="1">
    <citation type="submission" date="2025-04" db="UniProtKB">
        <authorList>
            <consortium name="RefSeq"/>
        </authorList>
    </citation>
    <scope>IDENTIFICATION</scope>
</reference>
<dbReference type="GeneID" id="115470426"/>
<dbReference type="GO" id="GO:0045657">
    <property type="term" value="P:positive regulation of monocyte differentiation"/>
    <property type="evidence" value="ECO:0007669"/>
    <property type="project" value="TreeGrafter"/>
</dbReference>
<dbReference type="RefSeq" id="XP_030059462.1">
    <property type="nucleotide sequence ID" value="XM_030203602.1"/>
</dbReference>
<name>A0A6P7XVJ5_9AMPH</name>
<dbReference type="CTD" id="146433"/>
<dbReference type="OrthoDB" id="9902423at2759"/>
<dbReference type="GO" id="GO:0045651">
    <property type="term" value="P:positive regulation of macrophage differentiation"/>
    <property type="evidence" value="ECO:0007669"/>
    <property type="project" value="TreeGrafter"/>
</dbReference>
<evidence type="ECO:0000256" key="1">
    <source>
        <dbReference type="SAM" id="SignalP"/>
    </source>
</evidence>
<evidence type="ECO:0000313" key="3">
    <source>
        <dbReference type="RefSeq" id="XP_030059460.1"/>
    </source>
</evidence>
<sequence length="179" mass="21132">MSIKMLSCMISLLCIVTGILGDCENIRILNKKLQYTNRLEYMKYNFPINYTIRVHREEVLRASKVTRLMQRYNATESDLQKLWWFTSNNIVKRIRDVLPKKHPSYNYTTDLQNIMEETLNTTEDDVLDTWIPGGIVHDIMSRLRSPEEKRPLKSVKPKTLLDNCFKVMDMLFSAICKLH</sequence>
<proteinExistence type="predicted"/>
<dbReference type="Proteomes" id="UP000515156">
    <property type="component" value="Chromosome 5"/>
</dbReference>
<dbReference type="GO" id="GO:0005615">
    <property type="term" value="C:extracellular space"/>
    <property type="evidence" value="ECO:0007669"/>
    <property type="project" value="InterPro"/>
</dbReference>
<dbReference type="GO" id="GO:0005157">
    <property type="term" value="F:macrophage colony-stimulating factor receptor binding"/>
    <property type="evidence" value="ECO:0007669"/>
    <property type="project" value="InterPro"/>
</dbReference>
<dbReference type="GO" id="GO:0008284">
    <property type="term" value="P:positive regulation of cell population proliferation"/>
    <property type="evidence" value="ECO:0007669"/>
    <property type="project" value="InterPro"/>
</dbReference>
<feature type="signal peptide" evidence="1">
    <location>
        <begin position="1"/>
        <end position="21"/>
    </location>
</feature>
<dbReference type="InterPro" id="IPR020415">
    <property type="entry name" value="IL-34"/>
</dbReference>
<evidence type="ECO:0000313" key="2">
    <source>
        <dbReference type="Proteomes" id="UP000515156"/>
    </source>
</evidence>
<evidence type="ECO:0000313" key="5">
    <source>
        <dbReference type="RefSeq" id="XP_030059462.1"/>
    </source>
</evidence>
<protein>
    <submittedName>
        <fullName evidence="3 4">Interleukin-34 isoform X1</fullName>
    </submittedName>
</protein>
<dbReference type="Gene3D" id="1.20.1250.80">
    <property type="entry name" value="Interleukin-34"/>
    <property type="match status" value="1"/>
</dbReference>
<keyword evidence="2" id="KW-1185">Reference proteome</keyword>
<dbReference type="RefSeq" id="XP_030059460.1">
    <property type="nucleotide sequence ID" value="XM_030203600.1"/>
</dbReference>
<dbReference type="AlphaFoldDB" id="A0A6P7XVJ5"/>
<feature type="chain" id="PRO_5044652481" evidence="1">
    <location>
        <begin position="22"/>
        <end position="179"/>
    </location>
</feature>
<keyword evidence="1" id="KW-0732">Signal</keyword>
<dbReference type="PANTHER" id="PTHR28606:SF1">
    <property type="entry name" value="INTERLEUKIN-34"/>
    <property type="match status" value="1"/>
</dbReference>
<dbReference type="KEGG" id="muo:115470426"/>
<gene>
    <name evidence="3 4 5" type="primary">IL34</name>
</gene>
<dbReference type="Pfam" id="PF15036">
    <property type="entry name" value="IL34"/>
    <property type="match status" value="1"/>
</dbReference>
<accession>A0A6P7XVJ5</accession>
<dbReference type="PANTHER" id="PTHR28606">
    <property type="entry name" value="INTERLEUKIN-34"/>
    <property type="match status" value="1"/>
</dbReference>
<dbReference type="RefSeq" id="XP_030059461.1">
    <property type="nucleotide sequence ID" value="XM_030203601.1"/>
</dbReference>
<organism evidence="2 5">
    <name type="scientific">Microcaecilia unicolor</name>
    <dbReference type="NCBI Taxonomy" id="1415580"/>
    <lineage>
        <taxon>Eukaryota</taxon>
        <taxon>Metazoa</taxon>
        <taxon>Chordata</taxon>
        <taxon>Craniata</taxon>
        <taxon>Vertebrata</taxon>
        <taxon>Euteleostomi</taxon>
        <taxon>Amphibia</taxon>
        <taxon>Gymnophiona</taxon>
        <taxon>Siphonopidae</taxon>
        <taxon>Microcaecilia</taxon>
    </lineage>
</organism>
<dbReference type="InterPro" id="IPR038328">
    <property type="entry name" value="IL-34_sf"/>
</dbReference>